<dbReference type="Gene3D" id="3.30.420.10">
    <property type="entry name" value="Ribonuclease H-like superfamily/Ribonuclease H"/>
    <property type="match status" value="1"/>
</dbReference>
<proteinExistence type="predicted"/>
<organism evidence="2 3">
    <name type="scientific">Ketobacter alkanivorans</name>
    <dbReference type="NCBI Taxonomy" id="1917421"/>
    <lineage>
        <taxon>Bacteria</taxon>
        <taxon>Pseudomonadati</taxon>
        <taxon>Pseudomonadota</taxon>
        <taxon>Gammaproteobacteria</taxon>
        <taxon>Pseudomonadales</taxon>
        <taxon>Ketobacteraceae</taxon>
        <taxon>Ketobacter</taxon>
    </lineage>
</organism>
<name>A0A2K9LRQ9_9GAMM</name>
<dbReference type="GO" id="GO:0003676">
    <property type="term" value="F:nucleic acid binding"/>
    <property type="evidence" value="ECO:0007669"/>
    <property type="project" value="InterPro"/>
</dbReference>
<dbReference type="GO" id="GO:0015074">
    <property type="term" value="P:DNA integration"/>
    <property type="evidence" value="ECO:0007669"/>
    <property type="project" value="InterPro"/>
</dbReference>
<sequence length="63" mass="7843">MGIYQPGNPQKNTYVERYNRSVRYDWLSQYLFDSIEEVLEHATCWLWTYHDERPEMRRTSLRL</sequence>
<dbReference type="InterPro" id="IPR012337">
    <property type="entry name" value="RNaseH-like_sf"/>
</dbReference>
<dbReference type="KEGG" id="kak:Kalk_17695"/>
<dbReference type="Proteomes" id="UP000235116">
    <property type="component" value="Chromosome"/>
</dbReference>
<reference evidence="3" key="1">
    <citation type="submission" date="2017-08" db="EMBL/GenBank/DDBJ databases">
        <title>Direct submision.</title>
        <authorList>
            <person name="Kim S.-J."/>
            <person name="Rhee S.-K."/>
        </authorList>
    </citation>
    <scope>NUCLEOTIDE SEQUENCE [LARGE SCALE GENOMIC DNA]</scope>
    <source>
        <strain evidence="3">GI5</strain>
    </source>
</reference>
<dbReference type="Pfam" id="PF13683">
    <property type="entry name" value="rve_3"/>
    <property type="match status" value="1"/>
</dbReference>
<dbReference type="SUPFAM" id="SSF53098">
    <property type="entry name" value="Ribonuclease H-like"/>
    <property type="match status" value="1"/>
</dbReference>
<dbReference type="InterPro" id="IPR001584">
    <property type="entry name" value="Integrase_cat-core"/>
</dbReference>
<dbReference type="InterPro" id="IPR036397">
    <property type="entry name" value="RNaseH_sf"/>
</dbReference>
<evidence type="ECO:0000259" key="1">
    <source>
        <dbReference type="Pfam" id="PF13683"/>
    </source>
</evidence>
<keyword evidence="3" id="KW-1185">Reference proteome</keyword>
<protein>
    <recommendedName>
        <fullName evidence="1">Integrase catalytic domain-containing protein</fullName>
    </recommendedName>
</protein>
<dbReference type="AlphaFoldDB" id="A0A2K9LRQ9"/>
<accession>A0A2K9LRQ9</accession>
<evidence type="ECO:0000313" key="3">
    <source>
        <dbReference type="Proteomes" id="UP000235116"/>
    </source>
</evidence>
<evidence type="ECO:0000313" key="2">
    <source>
        <dbReference type="EMBL" id="AUM14145.1"/>
    </source>
</evidence>
<dbReference type="PANTHER" id="PTHR47515">
    <property type="entry name" value="LOW CALCIUM RESPONSE LOCUS PROTEIN T"/>
    <property type="match status" value="1"/>
</dbReference>
<dbReference type="OrthoDB" id="9774685at2"/>
<gene>
    <name evidence="2" type="ORF">Kalk_17695</name>
</gene>
<feature type="domain" description="Integrase catalytic" evidence="1">
    <location>
        <begin position="5"/>
        <end position="54"/>
    </location>
</feature>
<dbReference type="EMBL" id="CP022684">
    <property type="protein sequence ID" value="AUM14145.1"/>
    <property type="molecule type" value="Genomic_DNA"/>
</dbReference>
<dbReference type="PANTHER" id="PTHR47515:SF2">
    <property type="entry name" value="INTEGRASE CORE DOMAIN PROTEIN"/>
    <property type="match status" value="1"/>
</dbReference>